<comment type="caution">
    <text evidence="2">The sequence shown here is derived from an EMBL/GenBank/DDBJ whole genome shotgun (WGS) entry which is preliminary data.</text>
</comment>
<reference evidence="2 3" key="1">
    <citation type="submission" date="2018-12" db="EMBL/GenBank/DDBJ databases">
        <title>YIM 101343 draft genome.</title>
        <authorList>
            <person name="Chen X."/>
        </authorList>
    </citation>
    <scope>NUCLEOTIDE SEQUENCE [LARGE SCALE GENOMIC DNA]</scope>
    <source>
        <strain evidence="2 3">YIM 101343</strain>
    </source>
</reference>
<dbReference type="OrthoDB" id="4410815at2"/>
<evidence type="ECO:0000259" key="1">
    <source>
        <dbReference type="Pfam" id="PF00188"/>
    </source>
</evidence>
<feature type="domain" description="SCP" evidence="1">
    <location>
        <begin position="57"/>
        <end position="146"/>
    </location>
</feature>
<dbReference type="InterPro" id="IPR014044">
    <property type="entry name" value="CAP_dom"/>
</dbReference>
<evidence type="ECO:0000313" key="3">
    <source>
        <dbReference type="Proteomes" id="UP000274907"/>
    </source>
</evidence>
<dbReference type="InterPro" id="IPR035940">
    <property type="entry name" value="CAP_sf"/>
</dbReference>
<name>A0A3S0BHI0_9CORY</name>
<dbReference type="Proteomes" id="UP000274907">
    <property type="component" value="Unassembled WGS sequence"/>
</dbReference>
<keyword evidence="3" id="KW-1185">Reference proteome</keyword>
<dbReference type="EMBL" id="RXHJ01000008">
    <property type="protein sequence ID" value="RSZ63218.1"/>
    <property type="molecule type" value="Genomic_DNA"/>
</dbReference>
<dbReference type="SUPFAM" id="SSF55797">
    <property type="entry name" value="PR-1-like"/>
    <property type="match status" value="1"/>
</dbReference>
<dbReference type="Pfam" id="PF00188">
    <property type="entry name" value="CAP"/>
    <property type="match status" value="1"/>
</dbReference>
<proteinExistence type="predicted"/>
<dbReference type="Gene3D" id="3.40.33.10">
    <property type="entry name" value="CAP"/>
    <property type="match status" value="1"/>
</dbReference>
<accession>A0A3S0BHI0</accession>
<evidence type="ECO:0000313" key="2">
    <source>
        <dbReference type="EMBL" id="RSZ63218.1"/>
    </source>
</evidence>
<dbReference type="AlphaFoldDB" id="A0A3S0BHI0"/>
<gene>
    <name evidence="2" type="ORF">EAH68_08565</name>
</gene>
<protein>
    <submittedName>
        <fullName evidence="2">CAP domain-containing protein</fullName>
    </submittedName>
</protein>
<organism evidence="2 3">
    <name type="scientific">Corynebacterium hylobatis</name>
    <dbReference type="NCBI Taxonomy" id="1859290"/>
    <lineage>
        <taxon>Bacteria</taxon>
        <taxon>Bacillati</taxon>
        <taxon>Actinomycetota</taxon>
        <taxon>Actinomycetes</taxon>
        <taxon>Mycobacteriales</taxon>
        <taxon>Corynebacteriaceae</taxon>
        <taxon>Corynebacterium</taxon>
    </lineage>
</organism>
<dbReference type="RefSeq" id="WP_126120907.1">
    <property type="nucleotide sequence ID" value="NZ_RXHJ01000008.1"/>
</dbReference>
<sequence length="156" mass="16939">MFLSVAGLIMTLVAGLGGGFSTPGTSSGDSGYKAPGLEKQAELDQIRNDINLEIKHLRHNEQVPPVLMDPFELQREAQDHAEKVAVAGQLQNSEQNVTMLQHHLPESGTSGHAFLEAWLHSQAHTDVVLDPRYVFYGIGVAVGHGEVWVAVQFSES</sequence>